<name>A0A3B0X4Y5_9ZZZZ</name>
<dbReference type="CDD" id="cd11528">
    <property type="entry name" value="NTP-PPase_MazG_Nterm"/>
    <property type="match status" value="1"/>
</dbReference>
<dbReference type="GO" id="GO:0006203">
    <property type="term" value="P:dGTP catabolic process"/>
    <property type="evidence" value="ECO:0007669"/>
    <property type="project" value="TreeGrafter"/>
</dbReference>
<dbReference type="GO" id="GO:0046076">
    <property type="term" value="P:dTTP catabolic process"/>
    <property type="evidence" value="ECO:0007669"/>
    <property type="project" value="TreeGrafter"/>
</dbReference>
<dbReference type="GO" id="GO:0046081">
    <property type="term" value="P:dUTP catabolic process"/>
    <property type="evidence" value="ECO:0007669"/>
    <property type="project" value="TreeGrafter"/>
</dbReference>
<protein>
    <submittedName>
        <fullName evidence="2">Nucleoside triphosphate pyrophosphohydrolase MazG</fullName>
        <ecNumber evidence="2">3.6.1.8</ecNumber>
    </submittedName>
</protein>
<dbReference type="EMBL" id="UOFH01000249">
    <property type="protein sequence ID" value="VAW63375.1"/>
    <property type="molecule type" value="Genomic_DNA"/>
</dbReference>
<dbReference type="InterPro" id="IPR011551">
    <property type="entry name" value="NTP_PyrPHydrolase_MazG"/>
</dbReference>
<dbReference type="CDD" id="cd11529">
    <property type="entry name" value="NTP-PPase_MazG_Cterm"/>
    <property type="match status" value="1"/>
</dbReference>
<keyword evidence="2" id="KW-0378">Hydrolase</keyword>
<accession>A0A3B0X4Y5</accession>
<dbReference type="PANTHER" id="PTHR30522:SF0">
    <property type="entry name" value="NUCLEOSIDE TRIPHOSPHATE PYROPHOSPHOHYDROLASE"/>
    <property type="match status" value="1"/>
</dbReference>
<dbReference type="Pfam" id="PF03819">
    <property type="entry name" value="MazG"/>
    <property type="match status" value="2"/>
</dbReference>
<dbReference type="FunFam" id="1.10.287.1080:FF:000003">
    <property type="entry name" value="Nucleoside triphosphate pyrophosphohydrolase"/>
    <property type="match status" value="1"/>
</dbReference>
<gene>
    <name evidence="2" type="ORF">MNBD_GAMMA08-16</name>
</gene>
<proteinExistence type="predicted"/>
<dbReference type="AlphaFoldDB" id="A0A3B0X4Y5"/>
<dbReference type="FunFam" id="1.10.287.1080:FF:000001">
    <property type="entry name" value="Nucleoside triphosphate pyrophosphohydrolase"/>
    <property type="match status" value="1"/>
</dbReference>
<dbReference type="InterPro" id="IPR004518">
    <property type="entry name" value="MazG-like_dom"/>
</dbReference>
<sequence length="257" mass="29451">MNKLLNIMKALRNPESGCPWDIKQTFKTIIPYTLEEAYEVADAIEKGDMNELKSELGDLLFQVVFYAQMAQEQGDFNFDDVVEAISEKLINRHPHVFADVDCKDEKALNEAWEKTKAVERNKQSSENKAMILDGVAKALPALKRAQKLQKRAAREGFDWPTIEPVLDKIEEEINELREAIKNNNQNEIHEETGDVFFSCVNLARHLNVDAEESLRGCNAKFEKRFGYIENTLSESNRNVSDCSLEELEALWLRAKLV</sequence>
<evidence type="ECO:0000259" key="1">
    <source>
        <dbReference type="Pfam" id="PF03819"/>
    </source>
</evidence>
<feature type="domain" description="NTP pyrophosphohydrolase MazG-like" evidence="1">
    <location>
        <begin position="165"/>
        <end position="224"/>
    </location>
</feature>
<organism evidence="2">
    <name type="scientific">hydrothermal vent metagenome</name>
    <dbReference type="NCBI Taxonomy" id="652676"/>
    <lineage>
        <taxon>unclassified sequences</taxon>
        <taxon>metagenomes</taxon>
        <taxon>ecological metagenomes</taxon>
    </lineage>
</organism>
<dbReference type="InterPro" id="IPR048011">
    <property type="entry name" value="NTP-PPase_MazG-like_C"/>
</dbReference>
<dbReference type="NCBIfam" id="TIGR00444">
    <property type="entry name" value="mazG"/>
    <property type="match status" value="1"/>
</dbReference>
<dbReference type="NCBIfam" id="NF007113">
    <property type="entry name" value="PRK09562.1"/>
    <property type="match status" value="1"/>
</dbReference>
<dbReference type="InterPro" id="IPR048015">
    <property type="entry name" value="NTP-PPase_MazG-like_N"/>
</dbReference>
<dbReference type="GO" id="GO:0006950">
    <property type="term" value="P:response to stress"/>
    <property type="evidence" value="ECO:0007669"/>
    <property type="project" value="UniProtKB-ARBA"/>
</dbReference>
<evidence type="ECO:0000313" key="2">
    <source>
        <dbReference type="EMBL" id="VAW63375.1"/>
    </source>
</evidence>
<reference evidence="2" key="1">
    <citation type="submission" date="2018-06" db="EMBL/GenBank/DDBJ databases">
        <authorList>
            <person name="Zhirakovskaya E."/>
        </authorList>
    </citation>
    <scope>NUCLEOTIDE SEQUENCE</scope>
</reference>
<dbReference type="GO" id="GO:0046047">
    <property type="term" value="P:TTP catabolic process"/>
    <property type="evidence" value="ECO:0007669"/>
    <property type="project" value="TreeGrafter"/>
</dbReference>
<dbReference type="EC" id="3.6.1.8" evidence="2"/>
<dbReference type="Gene3D" id="1.10.287.1080">
    <property type="entry name" value="MazG-like"/>
    <property type="match status" value="2"/>
</dbReference>
<dbReference type="GO" id="GO:0047693">
    <property type="term" value="F:ATP diphosphatase activity"/>
    <property type="evidence" value="ECO:0007669"/>
    <property type="project" value="UniProtKB-EC"/>
</dbReference>
<dbReference type="GO" id="GO:0046061">
    <property type="term" value="P:dATP catabolic process"/>
    <property type="evidence" value="ECO:0007669"/>
    <property type="project" value="TreeGrafter"/>
</dbReference>
<dbReference type="SUPFAM" id="SSF101386">
    <property type="entry name" value="all-alpha NTP pyrophosphatases"/>
    <property type="match status" value="2"/>
</dbReference>
<dbReference type="GO" id="GO:0046052">
    <property type="term" value="P:UTP catabolic process"/>
    <property type="evidence" value="ECO:0007669"/>
    <property type="project" value="TreeGrafter"/>
</dbReference>
<dbReference type="PANTHER" id="PTHR30522">
    <property type="entry name" value="NUCLEOSIDE TRIPHOSPHATE PYROPHOSPHOHYDROLASE"/>
    <property type="match status" value="1"/>
</dbReference>
<feature type="domain" description="NTP pyrophosphohydrolase MazG-like" evidence="1">
    <location>
        <begin position="24"/>
        <end position="97"/>
    </location>
</feature>